<gene>
    <name evidence="1" type="ordered locus">Ping_2688</name>
</gene>
<dbReference type="HOGENOM" id="CLU_852226_0_0_6"/>
<dbReference type="STRING" id="357804.Ping_2688"/>
<keyword evidence="2" id="KW-1185">Reference proteome</keyword>
<sequence>MNLTLLREKYSIDSEIDSLFAFRDAFKRTIVCKKQSLIDLSVVAANLSPQIFWNDDVIDPLVLKAINDTNPNFSPDLLSNYSDEQMMGILNSTKGKYFEYLVEDKLNAGATVGDVALPKGYSAEVASNITQPGWDLQILDQNGNVADYLQLKATNSISYIHDTLERYPDITILGTSEIANQTNGLILDSNINEQELTEQLSNVINDMDSSITDDFLEAFNPLLPLVFILSTEGYRVYVGKGSTENLYESAKYRVERALISSGVGAIVYSLGGGWLSLASTIIAGGVYDSFIENSLTNYNFDKTTYRLKCYRSYQQQLILNNR</sequence>
<proteinExistence type="predicted"/>
<dbReference type="Proteomes" id="UP000000639">
    <property type="component" value="Chromosome"/>
</dbReference>
<name>A1SY34_PSYIN</name>
<organism evidence="1 2">
    <name type="scientific">Psychromonas ingrahamii (strain DSM 17664 / CCUG 51855 / 37)</name>
    <dbReference type="NCBI Taxonomy" id="357804"/>
    <lineage>
        <taxon>Bacteria</taxon>
        <taxon>Pseudomonadati</taxon>
        <taxon>Pseudomonadota</taxon>
        <taxon>Gammaproteobacteria</taxon>
        <taxon>Alteromonadales</taxon>
        <taxon>Psychromonadaceae</taxon>
        <taxon>Psychromonas</taxon>
    </lineage>
</organism>
<evidence type="ECO:0000313" key="1">
    <source>
        <dbReference type="EMBL" id="ABM04399.1"/>
    </source>
</evidence>
<dbReference type="OrthoDB" id="1415778at2"/>
<evidence type="ECO:0000313" key="2">
    <source>
        <dbReference type="Proteomes" id="UP000000639"/>
    </source>
</evidence>
<dbReference type="EMBL" id="CP000510">
    <property type="protein sequence ID" value="ABM04399.1"/>
    <property type="molecule type" value="Genomic_DNA"/>
</dbReference>
<dbReference type="KEGG" id="pin:Ping_2688"/>
<dbReference type="RefSeq" id="WP_011770956.1">
    <property type="nucleotide sequence ID" value="NC_008709.1"/>
</dbReference>
<accession>A1SY34</accession>
<protein>
    <submittedName>
        <fullName evidence="1">Uncharacterized protein</fullName>
    </submittedName>
</protein>
<dbReference type="eggNOG" id="ENOG5032X8M">
    <property type="taxonomic scope" value="Bacteria"/>
</dbReference>
<dbReference type="AlphaFoldDB" id="A1SY34"/>
<reference evidence="1 2" key="1">
    <citation type="submission" date="2007-01" db="EMBL/GenBank/DDBJ databases">
        <title>Complete sequence of Psychromonas ingrahamii 37.</title>
        <authorList>
            <consortium name="US DOE Joint Genome Institute"/>
            <person name="Copeland A."/>
            <person name="Lucas S."/>
            <person name="Lapidus A."/>
            <person name="Barry K."/>
            <person name="Detter J.C."/>
            <person name="Glavina del Rio T."/>
            <person name="Hammon N."/>
            <person name="Israni S."/>
            <person name="Dalin E."/>
            <person name="Tice H."/>
            <person name="Pitluck S."/>
            <person name="Thompson L.S."/>
            <person name="Brettin T."/>
            <person name="Bruce D."/>
            <person name="Han C."/>
            <person name="Tapia R."/>
            <person name="Schmutz J."/>
            <person name="Larimer F."/>
            <person name="Land M."/>
            <person name="Hauser L."/>
            <person name="Kyrpides N."/>
            <person name="Ivanova N."/>
            <person name="Staley J."/>
            <person name="Richardson P."/>
        </authorList>
    </citation>
    <scope>NUCLEOTIDE SEQUENCE [LARGE SCALE GENOMIC DNA]</scope>
    <source>
        <strain evidence="1 2">37</strain>
    </source>
</reference>